<dbReference type="InterPro" id="IPR011008">
    <property type="entry name" value="Dimeric_a/b-barrel"/>
</dbReference>
<evidence type="ECO:0000313" key="2">
    <source>
        <dbReference type="Proteomes" id="UP000286402"/>
    </source>
</evidence>
<reference evidence="1 2" key="1">
    <citation type="submission" date="2016-07" db="EMBL/GenBank/DDBJ databases">
        <title>Genome analysis of Sphingobacterium siyangense T12B17.</title>
        <authorList>
            <person name="Xu D."/>
            <person name="Su Y."/>
            <person name="Zheng S."/>
        </authorList>
    </citation>
    <scope>NUCLEOTIDE SEQUENCE [LARGE SCALE GENOMIC DNA]</scope>
    <source>
        <strain evidence="1 2">T12B17</strain>
    </source>
</reference>
<dbReference type="AlphaFoldDB" id="A0A420G055"/>
<keyword evidence="2" id="KW-1185">Reference proteome</keyword>
<organism evidence="1 2">
    <name type="scientific">Sphingobacterium siyangense</name>
    <dbReference type="NCBI Taxonomy" id="459529"/>
    <lineage>
        <taxon>Bacteria</taxon>
        <taxon>Pseudomonadati</taxon>
        <taxon>Bacteroidota</taxon>
        <taxon>Sphingobacteriia</taxon>
        <taxon>Sphingobacteriales</taxon>
        <taxon>Sphingobacteriaceae</taxon>
        <taxon>Sphingobacterium</taxon>
    </lineage>
</organism>
<sequence>MNTNLMKQTLKIIMLMLLVMKTFGQHKNQFKMEQNNSEDRTVKEQVAVIDKISIPKKAIAAYSEKSIFIRNTLRQQPGFVKYEIFQQTGDRGDLRVITVATWSDRQYMDNARLVIRAEMQKARINMPAFLEQNGITMERDIYQVVVE</sequence>
<dbReference type="Gene3D" id="3.30.70.100">
    <property type="match status" value="1"/>
</dbReference>
<proteinExistence type="predicted"/>
<dbReference type="Proteomes" id="UP000286402">
    <property type="component" value="Unassembled WGS sequence"/>
</dbReference>
<name>A0A420G055_9SPHI</name>
<dbReference type="EMBL" id="MCAQ01000008">
    <property type="protein sequence ID" value="RKF38514.1"/>
    <property type="molecule type" value="Genomic_DNA"/>
</dbReference>
<evidence type="ECO:0000313" key="1">
    <source>
        <dbReference type="EMBL" id="RKF38514.1"/>
    </source>
</evidence>
<gene>
    <name evidence="1" type="ORF">BCY89_27245</name>
</gene>
<comment type="caution">
    <text evidence="1">The sequence shown here is derived from an EMBL/GenBank/DDBJ whole genome shotgun (WGS) entry which is preliminary data.</text>
</comment>
<accession>A0A420G055</accession>
<dbReference type="SUPFAM" id="SSF54909">
    <property type="entry name" value="Dimeric alpha+beta barrel"/>
    <property type="match status" value="1"/>
</dbReference>
<protein>
    <recommendedName>
        <fullName evidence="3">Antibiotic biosynthesis monooxygenase</fullName>
    </recommendedName>
</protein>
<evidence type="ECO:0008006" key="3">
    <source>
        <dbReference type="Google" id="ProtNLM"/>
    </source>
</evidence>